<dbReference type="AlphaFoldDB" id="A0A563E1X2"/>
<dbReference type="SUPFAM" id="SSF51161">
    <property type="entry name" value="Trimeric LpxA-like enzymes"/>
    <property type="match status" value="1"/>
</dbReference>
<dbReference type="InterPro" id="IPR011004">
    <property type="entry name" value="Trimer_LpxA-like_sf"/>
</dbReference>
<keyword evidence="4" id="KW-1185">Reference proteome</keyword>
<protein>
    <submittedName>
        <fullName evidence="3">CatB-related O-acetyltransferase</fullName>
    </submittedName>
</protein>
<sequence length="186" mass="20097">MKLNRSGRLYQAARQARGVLVARSKSLRDIAPTASVHHSSRVSPDLVAGDYVYIGPDCTIAPGVSIGSYTLLAPRVAIIGDDHSVNVVGTPIQFTGRPPQQRTRIGRDAWIGYGVVIVRGVTIGNGVVIGAGAVVTRDVPPYQIWAGIPARHLRDRFTPDEQVRHESSLDAQDFTVTFAHTQAIHD</sequence>
<dbReference type="PANTHER" id="PTHR43300:SF11">
    <property type="entry name" value="ACETYLTRANSFERASE RV3034C-RELATED"/>
    <property type="match status" value="1"/>
</dbReference>
<reference evidence="3 4" key="2">
    <citation type="submission" date="2019-08" db="EMBL/GenBank/DDBJ databases">
        <title>Jejuicoccus antrihumi gen. nov., sp. nov., a new member of the family Dermacoccaceae isolated from a cave.</title>
        <authorList>
            <person name="Schumann P."/>
            <person name="Kim I.S."/>
        </authorList>
    </citation>
    <scope>NUCLEOTIDE SEQUENCE [LARGE SCALE GENOMIC DNA]</scope>
    <source>
        <strain evidence="3 4">C5-26</strain>
    </source>
</reference>
<dbReference type="InterPro" id="IPR018357">
    <property type="entry name" value="Hexapep_transf_CS"/>
</dbReference>
<proteinExistence type="predicted"/>
<dbReference type="PANTHER" id="PTHR43300">
    <property type="entry name" value="ACETYLTRANSFERASE"/>
    <property type="match status" value="1"/>
</dbReference>
<dbReference type="InterPro" id="IPR050179">
    <property type="entry name" value="Trans_hexapeptide_repeat"/>
</dbReference>
<name>A0A563E1X2_9MICO</name>
<dbReference type="PROSITE" id="PS00101">
    <property type="entry name" value="HEXAPEP_TRANSFERASES"/>
    <property type="match status" value="1"/>
</dbReference>
<dbReference type="GO" id="GO:0016740">
    <property type="term" value="F:transferase activity"/>
    <property type="evidence" value="ECO:0007669"/>
    <property type="project" value="UniProtKB-KW"/>
</dbReference>
<gene>
    <name evidence="3" type="ORF">FGL98_11755</name>
</gene>
<evidence type="ECO:0000313" key="3">
    <source>
        <dbReference type="EMBL" id="TWP35904.1"/>
    </source>
</evidence>
<dbReference type="CDD" id="cd03349">
    <property type="entry name" value="LbH_XAT"/>
    <property type="match status" value="1"/>
</dbReference>
<dbReference type="EMBL" id="VCQV01000015">
    <property type="protein sequence ID" value="TWP35904.1"/>
    <property type="molecule type" value="Genomic_DNA"/>
</dbReference>
<comment type="caution">
    <text evidence="3">The sequence shown here is derived from an EMBL/GenBank/DDBJ whole genome shotgun (WGS) entry which is preliminary data.</text>
</comment>
<dbReference type="Proteomes" id="UP000320244">
    <property type="component" value="Unassembled WGS sequence"/>
</dbReference>
<reference evidence="3 4" key="1">
    <citation type="submission" date="2019-05" db="EMBL/GenBank/DDBJ databases">
        <authorList>
            <person name="Lee S.D."/>
        </authorList>
    </citation>
    <scope>NUCLEOTIDE SEQUENCE [LARGE SCALE GENOMIC DNA]</scope>
    <source>
        <strain evidence="3 4">C5-26</strain>
    </source>
</reference>
<evidence type="ECO:0000313" key="4">
    <source>
        <dbReference type="Proteomes" id="UP000320244"/>
    </source>
</evidence>
<accession>A0A563E1X2</accession>
<keyword evidence="1 3" id="KW-0808">Transferase</keyword>
<dbReference type="InterPro" id="IPR001451">
    <property type="entry name" value="Hexapep"/>
</dbReference>
<keyword evidence="2" id="KW-0677">Repeat</keyword>
<organism evidence="3 4">
    <name type="scientific">Leekyejoonella antrihumi</name>
    <dbReference type="NCBI Taxonomy" id="1660198"/>
    <lineage>
        <taxon>Bacteria</taxon>
        <taxon>Bacillati</taxon>
        <taxon>Actinomycetota</taxon>
        <taxon>Actinomycetes</taxon>
        <taxon>Micrococcales</taxon>
        <taxon>Dermacoccaceae</taxon>
        <taxon>Leekyejoonella</taxon>
    </lineage>
</organism>
<dbReference type="Gene3D" id="2.160.10.10">
    <property type="entry name" value="Hexapeptide repeat proteins"/>
    <property type="match status" value="1"/>
</dbReference>
<evidence type="ECO:0000256" key="2">
    <source>
        <dbReference type="ARBA" id="ARBA00022737"/>
    </source>
</evidence>
<evidence type="ECO:0000256" key="1">
    <source>
        <dbReference type="ARBA" id="ARBA00022679"/>
    </source>
</evidence>
<dbReference type="Pfam" id="PF00132">
    <property type="entry name" value="Hexapep"/>
    <property type="match status" value="1"/>
</dbReference>